<evidence type="ECO:0000313" key="2">
    <source>
        <dbReference type="Proteomes" id="UP001642540"/>
    </source>
</evidence>
<reference evidence="1 2" key="1">
    <citation type="submission" date="2024-08" db="EMBL/GenBank/DDBJ databases">
        <authorList>
            <person name="Cucini C."/>
            <person name="Frati F."/>
        </authorList>
    </citation>
    <scope>NUCLEOTIDE SEQUENCE [LARGE SCALE GENOMIC DNA]</scope>
</reference>
<dbReference type="EMBL" id="CAXLJM020000027">
    <property type="protein sequence ID" value="CAL8094480.1"/>
    <property type="molecule type" value="Genomic_DNA"/>
</dbReference>
<keyword evidence="2" id="KW-1185">Reference proteome</keyword>
<evidence type="ECO:0000313" key="1">
    <source>
        <dbReference type="EMBL" id="CAL8094480.1"/>
    </source>
</evidence>
<protein>
    <submittedName>
        <fullName evidence="1">Uncharacterized protein</fullName>
    </submittedName>
</protein>
<comment type="caution">
    <text evidence="1">The sequence shown here is derived from an EMBL/GenBank/DDBJ whole genome shotgun (WGS) entry which is preliminary data.</text>
</comment>
<sequence length="101" mass="12175">MRLLHISFMQGGTNRNIEYYNDRLDVIGNEMILYWIRISFKFMPTYKHWDFTEHRLNFLTGFPNNTFRRTDNDSCMHSIINNLHETQMLNVLGGEIPIHMH</sequence>
<organism evidence="1 2">
    <name type="scientific">Orchesella dallaii</name>
    <dbReference type="NCBI Taxonomy" id="48710"/>
    <lineage>
        <taxon>Eukaryota</taxon>
        <taxon>Metazoa</taxon>
        <taxon>Ecdysozoa</taxon>
        <taxon>Arthropoda</taxon>
        <taxon>Hexapoda</taxon>
        <taxon>Collembola</taxon>
        <taxon>Entomobryomorpha</taxon>
        <taxon>Entomobryoidea</taxon>
        <taxon>Orchesellidae</taxon>
        <taxon>Orchesellinae</taxon>
        <taxon>Orchesella</taxon>
    </lineage>
</organism>
<gene>
    <name evidence="1" type="ORF">ODALV1_LOCUS8788</name>
</gene>
<proteinExistence type="predicted"/>
<name>A0ABP1QC75_9HEXA</name>
<dbReference type="Proteomes" id="UP001642540">
    <property type="component" value="Unassembled WGS sequence"/>
</dbReference>
<accession>A0ABP1QC75</accession>